<evidence type="ECO:0000313" key="3">
    <source>
        <dbReference type="EMBL" id="WPH01199.1"/>
    </source>
</evidence>
<dbReference type="AlphaFoldDB" id="A0AAQ3R805"/>
<keyword evidence="4" id="KW-1185">Reference proteome</keyword>
<reference evidence="3 4" key="1">
    <citation type="submission" date="2023-11" db="EMBL/GenBank/DDBJ databases">
        <title>An acidophilic fungus is an integral part of prey digestion in a carnivorous sundew plant.</title>
        <authorList>
            <person name="Tsai I.J."/>
        </authorList>
    </citation>
    <scope>NUCLEOTIDE SEQUENCE [LARGE SCALE GENOMIC DNA]</scope>
    <source>
        <strain evidence="3">169a</strain>
    </source>
</reference>
<dbReference type="EMBL" id="CP138584">
    <property type="protein sequence ID" value="WPH01199.1"/>
    <property type="molecule type" value="Genomic_DNA"/>
</dbReference>
<protein>
    <recommendedName>
        <fullName evidence="2">Sld7 C-terminal domain-containing protein</fullName>
    </recommendedName>
</protein>
<dbReference type="Pfam" id="PF18596">
    <property type="entry name" value="Sld7_C"/>
    <property type="match status" value="1"/>
</dbReference>
<evidence type="ECO:0000256" key="1">
    <source>
        <dbReference type="SAM" id="MobiDB-lite"/>
    </source>
</evidence>
<dbReference type="InterPro" id="IPR041260">
    <property type="entry name" value="Sld7_C"/>
</dbReference>
<dbReference type="Proteomes" id="UP001303373">
    <property type="component" value="Chromosome 5"/>
</dbReference>
<gene>
    <name evidence="3" type="ORF">R9X50_00403500</name>
</gene>
<feature type="domain" description="Sld7 C-terminal" evidence="2">
    <location>
        <begin position="354"/>
        <end position="463"/>
    </location>
</feature>
<sequence>MVFQPPVADTPILVAYFDMARRSKPTSDFNLSSTRQAMSSACLCGLDIENGEAFNDIALHPTTGHWPSAILESSSTSHAISGVNLLPEKVSLRFLSVVETAQIPLHLILGPRYALFSAEQRVERWFRSILLGASSAMKQNSRRWWQSAALDSPLGILVAVDQTTSDLTRSTSPRVTELLFYASKVDDDKNSIEIHATLLSSELLCQAPQPTPPASPLVDNGEVHAVFLPPPVITRPEIIHELKGRKRKTVTDTFDEATERRQKARRQGGEGVSAAAASKTTDSLPTLKHCRSGSGTANGLGNVHVQTRPLSRSPSLSGSYQIPPLPRTTGSVEPGKRSSSLSLVQAAPALASEESKNKDLISRIVMAGMRLYGLSQSRARANKSRQPLATTTGGMSHALDASTTSIDSQAETARAKDDEYKLIYHQVFKGVCFAFRTHIHSPTLSLHSNALRDMVDRLLNIFCSDPLQMGSGSAGVGNEVTPGGRKAFGAAGGVELASPFAGLSGFGGVSSGVRD</sequence>
<evidence type="ECO:0000259" key="2">
    <source>
        <dbReference type="Pfam" id="PF18596"/>
    </source>
</evidence>
<feature type="compositionally biased region" description="Low complexity" evidence="1">
    <location>
        <begin position="308"/>
        <end position="317"/>
    </location>
</feature>
<feature type="region of interest" description="Disordered" evidence="1">
    <location>
        <begin position="250"/>
        <end position="338"/>
    </location>
</feature>
<accession>A0AAQ3R805</accession>
<organism evidence="3 4">
    <name type="scientific">Acrodontium crateriforme</name>
    <dbReference type="NCBI Taxonomy" id="150365"/>
    <lineage>
        <taxon>Eukaryota</taxon>
        <taxon>Fungi</taxon>
        <taxon>Dikarya</taxon>
        <taxon>Ascomycota</taxon>
        <taxon>Pezizomycotina</taxon>
        <taxon>Dothideomycetes</taxon>
        <taxon>Dothideomycetidae</taxon>
        <taxon>Mycosphaerellales</taxon>
        <taxon>Teratosphaeriaceae</taxon>
        <taxon>Acrodontium</taxon>
    </lineage>
</organism>
<name>A0AAQ3R805_9PEZI</name>
<evidence type="ECO:0000313" key="4">
    <source>
        <dbReference type="Proteomes" id="UP001303373"/>
    </source>
</evidence>
<proteinExistence type="predicted"/>